<dbReference type="PANTHER" id="PTHR30086">
    <property type="entry name" value="ARGININE EXPORTER PROTEIN ARGO"/>
    <property type="match status" value="1"/>
</dbReference>
<evidence type="ECO:0000313" key="8">
    <source>
        <dbReference type="Proteomes" id="UP000197424"/>
    </source>
</evidence>
<dbReference type="AlphaFoldDB" id="A0A248LF45"/>
<name>A0A248LF45_9NEIS</name>
<dbReference type="RefSeq" id="WP_088859871.1">
    <property type="nucleotide sequence ID" value="NZ_CP022115.1"/>
</dbReference>
<dbReference type="Pfam" id="PF01810">
    <property type="entry name" value="LysE"/>
    <property type="match status" value="1"/>
</dbReference>
<accession>A0A248LF45</accession>
<dbReference type="OrthoDB" id="9804822at2"/>
<proteinExistence type="predicted"/>
<sequence>MWESLVSITVIAALAMMSPGPDFILVLKNAARLPRREALATTLGINLGVAVHMSYCVAGIAFIIATTPWLFSLLKYAGAGYLIWIGVQALLSRGSLVQVQENGLEFASIGVWRAFSQGLACNLLNPKATLFFFSVFTQLIDPASSLSQKALIGGIIFIQGVLYWPLVVLALQHPRVIRAIRRVQRSVDRLLGGLLLALGIKVALS</sequence>
<dbReference type="GO" id="GO:0005886">
    <property type="term" value="C:plasma membrane"/>
    <property type="evidence" value="ECO:0007669"/>
    <property type="project" value="UniProtKB-SubCell"/>
</dbReference>
<dbReference type="InterPro" id="IPR001123">
    <property type="entry name" value="LeuE-type"/>
</dbReference>
<protein>
    <submittedName>
        <fullName evidence="7">Putative LysE-type translocator</fullName>
    </submittedName>
</protein>
<dbReference type="GO" id="GO:0015171">
    <property type="term" value="F:amino acid transmembrane transporter activity"/>
    <property type="evidence" value="ECO:0007669"/>
    <property type="project" value="TreeGrafter"/>
</dbReference>
<evidence type="ECO:0000313" key="7">
    <source>
        <dbReference type="EMBL" id="ASJ23016.1"/>
    </source>
</evidence>
<dbReference type="EMBL" id="CP022115">
    <property type="protein sequence ID" value="ASJ23016.1"/>
    <property type="molecule type" value="Genomic_DNA"/>
</dbReference>
<feature type="transmembrane region" description="Helical" evidence="6">
    <location>
        <begin position="150"/>
        <end position="171"/>
    </location>
</feature>
<comment type="subcellular location">
    <subcellularLocation>
        <location evidence="1">Cell membrane</location>
        <topology evidence="1">Multi-pass membrane protein</topology>
    </subcellularLocation>
</comment>
<feature type="transmembrane region" description="Helical" evidence="6">
    <location>
        <begin position="39"/>
        <end position="65"/>
    </location>
</feature>
<dbReference type="PIRSF" id="PIRSF006324">
    <property type="entry name" value="LeuE"/>
    <property type="match status" value="1"/>
</dbReference>
<keyword evidence="3 6" id="KW-0812">Transmembrane</keyword>
<dbReference type="PANTHER" id="PTHR30086:SF20">
    <property type="entry name" value="ARGININE EXPORTER PROTEIN ARGO-RELATED"/>
    <property type="match status" value="1"/>
</dbReference>
<organism evidence="7 8">
    <name type="scientific">Laribacter hongkongensis</name>
    <dbReference type="NCBI Taxonomy" id="168471"/>
    <lineage>
        <taxon>Bacteria</taxon>
        <taxon>Pseudomonadati</taxon>
        <taxon>Pseudomonadota</taxon>
        <taxon>Betaproteobacteria</taxon>
        <taxon>Neisseriales</taxon>
        <taxon>Aquaspirillaceae</taxon>
        <taxon>Laribacter</taxon>
    </lineage>
</organism>
<reference evidence="8" key="1">
    <citation type="submission" date="2017-06" db="EMBL/GenBank/DDBJ databases">
        <title>Whole genome sequence of Laribacter hongkongensis LHGZ1.</title>
        <authorList>
            <person name="Chen D."/>
            <person name="Wu H."/>
            <person name="Chen J."/>
        </authorList>
    </citation>
    <scope>NUCLEOTIDE SEQUENCE [LARGE SCALE GENOMIC DNA]</scope>
    <source>
        <strain evidence="8">LHGZ1</strain>
    </source>
</reference>
<evidence type="ECO:0000256" key="5">
    <source>
        <dbReference type="ARBA" id="ARBA00023136"/>
    </source>
</evidence>
<keyword evidence="2" id="KW-1003">Cell membrane</keyword>
<evidence type="ECO:0000256" key="2">
    <source>
        <dbReference type="ARBA" id="ARBA00022475"/>
    </source>
</evidence>
<gene>
    <name evidence="7" type="ORF">LHGZ1_0185</name>
</gene>
<dbReference type="Proteomes" id="UP000197424">
    <property type="component" value="Chromosome"/>
</dbReference>
<feature type="transmembrane region" description="Helical" evidence="6">
    <location>
        <begin position="6"/>
        <end position="27"/>
    </location>
</feature>
<evidence type="ECO:0000256" key="3">
    <source>
        <dbReference type="ARBA" id="ARBA00022692"/>
    </source>
</evidence>
<evidence type="ECO:0000256" key="6">
    <source>
        <dbReference type="SAM" id="Phobius"/>
    </source>
</evidence>
<keyword evidence="4 6" id="KW-1133">Transmembrane helix</keyword>
<evidence type="ECO:0000256" key="1">
    <source>
        <dbReference type="ARBA" id="ARBA00004651"/>
    </source>
</evidence>
<evidence type="ECO:0000256" key="4">
    <source>
        <dbReference type="ARBA" id="ARBA00022989"/>
    </source>
</evidence>
<keyword evidence="5 6" id="KW-0472">Membrane</keyword>